<feature type="domain" description="Transposase InsH N-terminal" evidence="8">
    <location>
        <begin position="15"/>
        <end position="110"/>
    </location>
</feature>
<dbReference type="InterPro" id="IPR002559">
    <property type="entry name" value="Transposase_11"/>
</dbReference>
<protein>
    <submittedName>
        <fullName evidence="9">Transposase DDE domain protein</fullName>
    </submittedName>
</protein>
<dbReference type="Pfam" id="PF01609">
    <property type="entry name" value="DDE_Tnp_1"/>
    <property type="match status" value="1"/>
</dbReference>
<evidence type="ECO:0000256" key="5">
    <source>
        <dbReference type="ARBA" id="ARBA00023172"/>
    </source>
</evidence>
<dbReference type="GO" id="GO:0004803">
    <property type="term" value="F:transposase activity"/>
    <property type="evidence" value="ECO:0007669"/>
    <property type="project" value="InterPro"/>
</dbReference>
<gene>
    <name evidence="9" type="ORF">BGLFYP119_02398</name>
</gene>
<name>A0A6N2VAG5_9FIRM</name>
<dbReference type="GO" id="GO:0003677">
    <property type="term" value="F:DNA binding"/>
    <property type="evidence" value="ECO:0007669"/>
    <property type="project" value="UniProtKB-KW"/>
</dbReference>
<accession>A0A6N2VAG5</accession>
<dbReference type="PANTHER" id="PTHR35604">
    <property type="entry name" value="TRANSPOSASE INSH FOR INSERTION SEQUENCE ELEMENT IS5A-RELATED"/>
    <property type="match status" value="1"/>
</dbReference>
<feature type="region of interest" description="Disordered" evidence="6">
    <location>
        <begin position="288"/>
        <end position="330"/>
    </location>
</feature>
<evidence type="ECO:0000256" key="1">
    <source>
        <dbReference type="ARBA" id="ARBA00003544"/>
    </source>
</evidence>
<dbReference type="PANTHER" id="PTHR35604:SF2">
    <property type="entry name" value="TRANSPOSASE INSH FOR INSERTION SEQUENCE ELEMENT IS5A-RELATED"/>
    <property type="match status" value="1"/>
</dbReference>
<dbReference type="InterPro" id="IPR047959">
    <property type="entry name" value="Transpos_IS5"/>
</dbReference>
<keyword evidence="4" id="KW-0238">DNA-binding</keyword>
<keyword evidence="5" id="KW-0233">DNA recombination</keyword>
<evidence type="ECO:0000256" key="6">
    <source>
        <dbReference type="SAM" id="MobiDB-lite"/>
    </source>
</evidence>
<evidence type="ECO:0000313" key="9">
    <source>
        <dbReference type="EMBL" id="VYT24016.1"/>
    </source>
</evidence>
<comment type="function">
    <text evidence="1">Involved in the transposition of the insertion sequence IS5.</text>
</comment>
<sequence length="330" mass="37970">MKQQTFSDIEYSNRKRKNKREEFLESMDGIIPWEYWASIIRPCYPSGKRGRPPKNIETMLRMYLMQNWFNLSDEGIEDAIYDSYAMRSFMRLDFLTEQVPDATTLLHFRHLIEENKIGEKIFDDVKSRLEKAGLMMHGGTIVDATIIAAPSSTKNRDGKRDPEMHQTKKGNQWYHGMKVHSGIDAGSGYVYSITGTATNVHDIEEAGKLLRKDDKVAYGDSGYSGIEKRNDIKNDEQFSKIEFRINRRPSSIKVPDSYKGINWDKEIESRKSSTRCKVEHPFLIVKRQSGDVRQSRTKPGILPGMSAPKWQDYPHSEGDLSEISTQKSVT</sequence>
<dbReference type="NCBIfam" id="NF033581">
    <property type="entry name" value="transpos_IS5_4"/>
    <property type="match status" value="1"/>
</dbReference>
<dbReference type="GO" id="GO:0006313">
    <property type="term" value="P:DNA transposition"/>
    <property type="evidence" value="ECO:0007669"/>
    <property type="project" value="InterPro"/>
</dbReference>
<dbReference type="AlphaFoldDB" id="A0A6N2VAG5"/>
<dbReference type="InterPro" id="IPR008490">
    <property type="entry name" value="Transposase_InsH_N"/>
</dbReference>
<comment type="similarity">
    <text evidence="2">Belongs to the transposase 11 family.</text>
</comment>
<evidence type="ECO:0000259" key="7">
    <source>
        <dbReference type="Pfam" id="PF01609"/>
    </source>
</evidence>
<organism evidence="9">
    <name type="scientific">Blautia glucerasea</name>
    <dbReference type="NCBI Taxonomy" id="536633"/>
    <lineage>
        <taxon>Bacteria</taxon>
        <taxon>Bacillati</taxon>
        <taxon>Bacillota</taxon>
        <taxon>Clostridia</taxon>
        <taxon>Lachnospirales</taxon>
        <taxon>Lachnospiraceae</taxon>
        <taxon>Blautia</taxon>
    </lineage>
</organism>
<proteinExistence type="inferred from homology"/>
<feature type="domain" description="Transposase IS4-like" evidence="7">
    <location>
        <begin position="138"/>
        <end position="297"/>
    </location>
</feature>
<dbReference type="EMBL" id="CACRST010000024">
    <property type="protein sequence ID" value="VYT24016.1"/>
    <property type="molecule type" value="Genomic_DNA"/>
</dbReference>
<evidence type="ECO:0000259" key="8">
    <source>
        <dbReference type="Pfam" id="PF05598"/>
    </source>
</evidence>
<evidence type="ECO:0000256" key="4">
    <source>
        <dbReference type="ARBA" id="ARBA00023125"/>
    </source>
</evidence>
<dbReference type="RefSeq" id="WP_412109991.1">
    <property type="nucleotide sequence ID" value="NZ_CACRST010000024.1"/>
</dbReference>
<keyword evidence="3" id="KW-0815">Transposition</keyword>
<evidence type="ECO:0000256" key="3">
    <source>
        <dbReference type="ARBA" id="ARBA00022578"/>
    </source>
</evidence>
<reference evidence="9" key="1">
    <citation type="submission" date="2019-11" db="EMBL/GenBank/DDBJ databases">
        <authorList>
            <person name="Feng L."/>
        </authorList>
    </citation>
    <scope>NUCLEOTIDE SEQUENCE</scope>
    <source>
        <strain evidence="9">BgluceraseaLFYP119</strain>
    </source>
</reference>
<evidence type="ECO:0000256" key="2">
    <source>
        <dbReference type="ARBA" id="ARBA00010075"/>
    </source>
</evidence>
<dbReference type="Pfam" id="PF05598">
    <property type="entry name" value="DUF772"/>
    <property type="match status" value="1"/>
</dbReference>